<reference evidence="1 2" key="1">
    <citation type="submission" date="2019-09" db="EMBL/GenBank/DDBJ databases">
        <title>Actinomadura physcomitrii sp. nov., a novel actinomycete isolated from moss [Physcomitrium sphaericum (Ludw) Fuernr].</title>
        <authorList>
            <person name="Zhuang X."/>
            <person name="Liu C."/>
        </authorList>
    </citation>
    <scope>NUCLEOTIDE SEQUENCE [LARGE SCALE GENOMIC DNA]</scope>
    <source>
        <strain evidence="1 2">HMC1</strain>
    </source>
</reference>
<proteinExistence type="predicted"/>
<evidence type="ECO:0000313" key="1">
    <source>
        <dbReference type="EMBL" id="KAB2347813.1"/>
    </source>
</evidence>
<evidence type="ECO:0008006" key="3">
    <source>
        <dbReference type="Google" id="ProtNLM"/>
    </source>
</evidence>
<keyword evidence="2" id="KW-1185">Reference proteome</keyword>
<organism evidence="1 2">
    <name type="scientific">Actinomadura rudentiformis</name>
    <dbReference type="NCBI Taxonomy" id="359158"/>
    <lineage>
        <taxon>Bacteria</taxon>
        <taxon>Bacillati</taxon>
        <taxon>Actinomycetota</taxon>
        <taxon>Actinomycetes</taxon>
        <taxon>Streptosporangiales</taxon>
        <taxon>Thermomonosporaceae</taxon>
        <taxon>Actinomadura</taxon>
    </lineage>
</organism>
<accession>A0A6H9YTY0</accession>
<protein>
    <recommendedName>
        <fullName evidence="3">WXG100 family type VII secretion target</fullName>
    </recommendedName>
</protein>
<sequence length="97" mass="10334">MGNQIQVNPERIAKHGKDLQETVSTTLKGGLDKLNAGGTIEGGDFSITGTLASMAYPGALQFAFEDMKTHLEMLADMAKKIDATARNYAASEQSSKV</sequence>
<dbReference type="OrthoDB" id="3478004at2"/>
<comment type="caution">
    <text evidence="1">The sequence shown here is derived from an EMBL/GenBank/DDBJ whole genome shotgun (WGS) entry which is preliminary data.</text>
</comment>
<gene>
    <name evidence="1" type="ORF">F8566_18140</name>
</gene>
<dbReference type="Proteomes" id="UP000468735">
    <property type="component" value="Unassembled WGS sequence"/>
</dbReference>
<dbReference type="AlphaFoldDB" id="A0A6H9YTY0"/>
<evidence type="ECO:0000313" key="2">
    <source>
        <dbReference type="Proteomes" id="UP000468735"/>
    </source>
</evidence>
<name>A0A6H9YTY0_9ACTN</name>
<dbReference type="RefSeq" id="WP_151561436.1">
    <property type="nucleotide sequence ID" value="NZ_WBMT01000008.1"/>
</dbReference>
<dbReference type="EMBL" id="WBMT01000008">
    <property type="protein sequence ID" value="KAB2347813.1"/>
    <property type="molecule type" value="Genomic_DNA"/>
</dbReference>